<evidence type="ECO:0000259" key="1">
    <source>
        <dbReference type="Pfam" id="PF08240"/>
    </source>
</evidence>
<dbReference type="InterPro" id="IPR052711">
    <property type="entry name" value="Zinc_ADH-like"/>
</dbReference>
<dbReference type="Gene3D" id="3.40.50.720">
    <property type="entry name" value="NAD(P)-binding Rossmann-like Domain"/>
    <property type="match status" value="1"/>
</dbReference>
<dbReference type="Proteomes" id="UP000276215">
    <property type="component" value="Unassembled WGS sequence"/>
</dbReference>
<dbReference type="InterPro" id="IPR011032">
    <property type="entry name" value="GroES-like_sf"/>
</dbReference>
<dbReference type="AlphaFoldDB" id="A0A3N4JBA1"/>
<reference evidence="2 3" key="1">
    <citation type="journal article" date="2018" name="Nat. Ecol. Evol.">
        <title>Pezizomycetes genomes reveal the molecular basis of ectomycorrhizal truffle lifestyle.</title>
        <authorList>
            <person name="Murat C."/>
            <person name="Payen T."/>
            <person name="Noel B."/>
            <person name="Kuo A."/>
            <person name="Morin E."/>
            <person name="Chen J."/>
            <person name="Kohler A."/>
            <person name="Krizsan K."/>
            <person name="Balestrini R."/>
            <person name="Da Silva C."/>
            <person name="Montanini B."/>
            <person name="Hainaut M."/>
            <person name="Levati E."/>
            <person name="Barry K.W."/>
            <person name="Belfiori B."/>
            <person name="Cichocki N."/>
            <person name="Clum A."/>
            <person name="Dockter R.B."/>
            <person name="Fauchery L."/>
            <person name="Guy J."/>
            <person name="Iotti M."/>
            <person name="Le Tacon F."/>
            <person name="Lindquist E.A."/>
            <person name="Lipzen A."/>
            <person name="Malagnac F."/>
            <person name="Mello A."/>
            <person name="Molinier V."/>
            <person name="Miyauchi S."/>
            <person name="Poulain J."/>
            <person name="Riccioni C."/>
            <person name="Rubini A."/>
            <person name="Sitrit Y."/>
            <person name="Splivallo R."/>
            <person name="Traeger S."/>
            <person name="Wang M."/>
            <person name="Zifcakova L."/>
            <person name="Wipf D."/>
            <person name="Zambonelli A."/>
            <person name="Paolocci F."/>
            <person name="Nowrousian M."/>
            <person name="Ottonello S."/>
            <person name="Baldrian P."/>
            <person name="Spatafora J.W."/>
            <person name="Henrissat B."/>
            <person name="Nagy L.G."/>
            <person name="Aury J.M."/>
            <person name="Wincker P."/>
            <person name="Grigoriev I.V."/>
            <person name="Bonfante P."/>
            <person name="Martin F.M."/>
        </authorList>
    </citation>
    <scope>NUCLEOTIDE SEQUENCE [LARGE SCALE GENOMIC DNA]</scope>
    <source>
        <strain evidence="2 3">120613-1</strain>
    </source>
</reference>
<feature type="domain" description="Alcohol dehydrogenase-like N-terminal" evidence="1">
    <location>
        <begin position="42"/>
        <end position="147"/>
    </location>
</feature>
<dbReference type="SUPFAM" id="SSF50129">
    <property type="entry name" value="GroES-like"/>
    <property type="match status" value="1"/>
</dbReference>
<dbReference type="EMBL" id="ML120439">
    <property type="protein sequence ID" value="RPA94268.1"/>
    <property type="molecule type" value="Genomic_DNA"/>
</dbReference>
<dbReference type="Gene3D" id="3.90.180.10">
    <property type="entry name" value="Medium-chain alcohol dehydrogenases, catalytic domain"/>
    <property type="match status" value="1"/>
</dbReference>
<evidence type="ECO:0000313" key="2">
    <source>
        <dbReference type="EMBL" id="RPA94268.1"/>
    </source>
</evidence>
<gene>
    <name evidence="2" type="ORF">L873DRAFT_1441651</name>
</gene>
<dbReference type="PANTHER" id="PTHR45033:SF2">
    <property type="entry name" value="ZINC-TYPE ALCOHOL DEHYDROGENASE-LIKE PROTEIN C1773.06C"/>
    <property type="match status" value="1"/>
</dbReference>
<dbReference type="Pfam" id="PF08240">
    <property type="entry name" value="ADH_N"/>
    <property type="match status" value="1"/>
</dbReference>
<accession>A0A3N4JBA1</accession>
<proteinExistence type="predicted"/>
<dbReference type="OrthoDB" id="3509362at2759"/>
<dbReference type="STRING" id="1336337.A0A3N4JBA1"/>
<protein>
    <submittedName>
        <fullName evidence="2">GroES-like protein</fullName>
    </submittedName>
</protein>
<evidence type="ECO:0000313" key="3">
    <source>
        <dbReference type="Proteomes" id="UP000276215"/>
    </source>
</evidence>
<keyword evidence="3" id="KW-1185">Reference proteome</keyword>
<sequence>MLVVHETFQVHQNVLGKATGSRESLANLVLKTVPKPKLPGEPGYVLAQFFAAALNYRDLLIASWNPSYPTESKPGFVPLSDAAGQVTASISSKWKPGDRVILLPNISWQQGFEQRDMRMDGSLGNGNHGGGLTQYAVVKGGNIFRAPANLVWEEAAALETAGGIAMNTLFYGLLAVQAGDVVLTQGTGGVSTMAIQVCLAKLVECSKIVSHAN</sequence>
<dbReference type="PANTHER" id="PTHR45033">
    <property type="match status" value="1"/>
</dbReference>
<dbReference type="InterPro" id="IPR013154">
    <property type="entry name" value="ADH-like_N"/>
</dbReference>
<name>A0A3N4JBA1_9PEZI</name>
<organism evidence="2 3">
    <name type="scientific">Choiromyces venosus 120613-1</name>
    <dbReference type="NCBI Taxonomy" id="1336337"/>
    <lineage>
        <taxon>Eukaryota</taxon>
        <taxon>Fungi</taxon>
        <taxon>Dikarya</taxon>
        <taxon>Ascomycota</taxon>
        <taxon>Pezizomycotina</taxon>
        <taxon>Pezizomycetes</taxon>
        <taxon>Pezizales</taxon>
        <taxon>Tuberaceae</taxon>
        <taxon>Choiromyces</taxon>
    </lineage>
</organism>